<dbReference type="PANTHER" id="PTHR15032:SF4">
    <property type="entry name" value="N-ACYL-PHOSPHATIDYLETHANOLAMINE-HYDROLYZING PHOSPHOLIPASE D"/>
    <property type="match status" value="1"/>
</dbReference>
<accession>A0A3E4N635</accession>
<dbReference type="AlphaFoldDB" id="A0A3E4N635"/>
<dbReference type="Proteomes" id="UP000260862">
    <property type="component" value="Unassembled WGS sequence"/>
</dbReference>
<proteinExistence type="predicted"/>
<dbReference type="Pfam" id="PF12706">
    <property type="entry name" value="Lactamase_B_2"/>
    <property type="match status" value="1"/>
</dbReference>
<dbReference type="Proteomes" id="UP000260780">
    <property type="component" value="Unassembled WGS sequence"/>
</dbReference>
<dbReference type="PANTHER" id="PTHR15032">
    <property type="entry name" value="N-ACYL-PHOSPHATIDYLETHANOLAMINE-HYDROLYZING PHOSPHOLIPASE D"/>
    <property type="match status" value="1"/>
</dbReference>
<evidence type="ECO:0000313" key="5">
    <source>
        <dbReference type="Proteomes" id="UP000260862"/>
    </source>
</evidence>
<name>A0A3E4N635_9BACT</name>
<dbReference type="EMBL" id="QSQT01000004">
    <property type="protein sequence ID" value="RGK57579.1"/>
    <property type="molecule type" value="Genomic_DNA"/>
</dbReference>
<reference evidence="4 5" key="1">
    <citation type="submission" date="2018-08" db="EMBL/GenBank/DDBJ databases">
        <title>A genome reference for cultivated species of the human gut microbiota.</title>
        <authorList>
            <person name="Zou Y."/>
            <person name="Xue W."/>
            <person name="Luo G."/>
        </authorList>
    </citation>
    <scope>NUCLEOTIDE SEQUENCE [LARGE SCALE GENOMIC DNA]</scope>
    <source>
        <strain evidence="3 4">OM08-14</strain>
        <strain evidence="2 5">TF10-3AC</strain>
    </source>
</reference>
<protein>
    <recommendedName>
        <fullName evidence="1">Metallo-beta-lactamase domain-containing protein</fullName>
    </recommendedName>
</protein>
<organism evidence="2 5">
    <name type="scientific">Phocaeicola plebeius</name>
    <dbReference type="NCBI Taxonomy" id="310297"/>
    <lineage>
        <taxon>Bacteria</taxon>
        <taxon>Pseudomonadati</taxon>
        <taxon>Bacteroidota</taxon>
        <taxon>Bacteroidia</taxon>
        <taxon>Bacteroidales</taxon>
        <taxon>Bacteroidaceae</taxon>
        <taxon>Phocaeicola</taxon>
    </lineage>
</organism>
<gene>
    <name evidence="3" type="ORF">DXC17_11610</name>
    <name evidence="2" type="ORF">DXD04_03580</name>
</gene>
<dbReference type="RefSeq" id="WP_117670949.1">
    <property type="nucleotide sequence ID" value="NZ_CABOGR010000004.1"/>
</dbReference>
<evidence type="ECO:0000313" key="3">
    <source>
        <dbReference type="EMBL" id="RGM37592.1"/>
    </source>
</evidence>
<evidence type="ECO:0000313" key="2">
    <source>
        <dbReference type="EMBL" id="RGK57579.1"/>
    </source>
</evidence>
<dbReference type="InterPro" id="IPR001279">
    <property type="entry name" value="Metallo-B-lactamas"/>
</dbReference>
<feature type="domain" description="Metallo-beta-lactamase" evidence="1">
    <location>
        <begin position="97"/>
        <end position="289"/>
    </location>
</feature>
<dbReference type="Gene3D" id="3.60.15.10">
    <property type="entry name" value="Ribonuclease Z/Hydroxyacylglutathione hydrolase-like"/>
    <property type="match status" value="1"/>
</dbReference>
<evidence type="ECO:0000313" key="4">
    <source>
        <dbReference type="Proteomes" id="UP000260780"/>
    </source>
</evidence>
<comment type="caution">
    <text evidence="2">The sequence shown here is derived from an EMBL/GenBank/DDBJ whole genome shotgun (WGS) entry which is preliminary data.</text>
</comment>
<evidence type="ECO:0000259" key="1">
    <source>
        <dbReference type="Pfam" id="PF12706"/>
    </source>
</evidence>
<dbReference type="SUPFAM" id="SSF56281">
    <property type="entry name" value="Metallo-hydrolase/oxidoreductase"/>
    <property type="match status" value="1"/>
</dbReference>
<dbReference type="EMBL" id="QSTF01000033">
    <property type="protein sequence ID" value="RGM37592.1"/>
    <property type="molecule type" value="Genomic_DNA"/>
</dbReference>
<sequence length="332" mass="38244">MGERITFRRNEGLRSIHPHWRGNPTVNGKFFNRQHRWKPGVGSVLKWRFSPNPQRKEKRTIKWNPKVHYLTSLEKVVGNSLIWLGHNSFFLQLGGKRLMIDPVYGSIPFVKRRSQFPADPSIFRQIDYLLISHDHFDHLDKPSVARLVADNPQLKLFCGLNTGALIKSWFPNLKVIEAAWYEQYVDGDFRLTFLPAQHWSKRGVSDGGERLWGSFMIQGDGITIYNSGDTGYARHFEEIAGFFFHIDYCMVGIGAYKPRWFMKPNHISPYDALTASADLHAKVTIPMHYGTFDLSDEPLFDPPHVFAAEAKKRGMPVIIPELGEIIKLQPIR</sequence>
<keyword evidence="5" id="KW-1185">Reference proteome</keyword>
<dbReference type="InterPro" id="IPR036866">
    <property type="entry name" value="RibonucZ/Hydroxyglut_hydro"/>
</dbReference>
<dbReference type="STRING" id="310297.BHV76_05465"/>
<dbReference type="GO" id="GO:0005737">
    <property type="term" value="C:cytoplasm"/>
    <property type="evidence" value="ECO:0007669"/>
    <property type="project" value="TreeGrafter"/>
</dbReference>